<name>A0ABQ3IEF4_9BACT</name>
<reference evidence="3" key="1">
    <citation type="journal article" date="2019" name="Int. J. Syst. Evol. Microbiol.">
        <title>The Global Catalogue of Microorganisms (GCM) 10K type strain sequencing project: providing services to taxonomists for standard genome sequencing and annotation.</title>
        <authorList>
            <consortium name="The Broad Institute Genomics Platform"/>
            <consortium name="The Broad Institute Genome Sequencing Center for Infectious Disease"/>
            <person name="Wu L."/>
            <person name="Ma J."/>
        </authorList>
    </citation>
    <scope>NUCLEOTIDE SEQUENCE [LARGE SCALE GENOMIC DNA]</scope>
    <source>
        <strain evidence="3">CGMCC 1.15111</strain>
    </source>
</reference>
<comment type="caution">
    <text evidence="2">The sequence shown here is derived from an EMBL/GenBank/DDBJ whole genome shotgun (WGS) entry which is preliminary data.</text>
</comment>
<proteinExistence type="predicted"/>
<sequence>MEVLKSSQMSESNANKVKTGAGLHQERSSQSFNHQRVSVRDIIVDYYRKGK</sequence>
<evidence type="ECO:0000313" key="3">
    <source>
        <dbReference type="Proteomes" id="UP000658258"/>
    </source>
</evidence>
<dbReference type="EMBL" id="BNAG01000005">
    <property type="protein sequence ID" value="GHE74472.1"/>
    <property type="molecule type" value="Genomic_DNA"/>
</dbReference>
<organism evidence="2 3">
    <name type="scientific">Roseivirga thermotolerans</name>
    <dbReference type="NCBI Taxonomy" id="1758176"/>
    <lineage>
        <taxon>Bacteria</taxon>
        <taxon>Pseudomonadati</taxon>
        <taxon>Bacteroidota</taxon>
        <taxon>Cytophagia</taxon>
        <taxon>Cytophagales</taxon>
        <taxon>Roseivirgaceae</taxon>
        <taxon>Roseivirga</taxon>
    </lineage>
</organism>
<protein>
    <submittedName>
        <fullName evidence="2">Uncharacterized protein</fullName>
    </submittedName>
</protein>
<dbReference type="Proteomes" id="UP000658258">
    <property type="component" value="Unassembled WGS sequence"/>
</dbReference>
<gene>
    <name evidence="2" type="ORF">GCM10011340_33800</name>
</gene>
<evidence type="ECO:0000313" key="2">
    <source>
        <dbReference type="EMBL" id="GHE74472.1"/>
    </source>
</evidence>
<evidence type="ECO:0000256" key="1">
    <source>
        <dbReference type="SAM" id="MobiDB-lite"/>
    </source>
</evidence>
<keyword evidence="3" id="KW-1185">Reference proteome</keyword>
<feature type="compositionally biased region" description="Polar residues" evidence="1">
    <location>
        <begin position="1"/>
        <end position="16"/>
    </location>
</feature>
<feature type="region of interest" description="Disordered" evidence="1">
    <location>
        <begin position="1"/>
        <end position="34"/>
    </location>
</feature>
<dbReference type="RefSeq" id="WP_189631487.1">
    <property type="nucleotide sequence ID" value="NZ_BNAG01000005.1"/>
</dbReference>
<accession>A0ABQ3IEF4</accession>